<reference evidence="1" key="1">
    <citation type="submission" date="2021-01" db="EMBL/GenBank/DDBJ databases">
        <title>Adiantum capillus-veneris genome.</title>
        <authorList>
            <person name="Fang Y."/>
            <person name="Liao Q."/>
        </authorList>
    </citation>
    <scope>NUCLEOTIDE SEQUENCE</scope>
    <source>
        <strain evidence="1">H3</strain>
        <tissue evidence="1">Leaf</tissue>
    </source>
</reference>
<organism evidence="1 2">
    <name type="scientific">Adiantum capillus-veneris</name>
    <name type="common">Maidenhair fern</name>
    <dbReference type="NCBI Taxonomy" id="13818"/>
    <lineage>
        <taxon>Eukaryota</taxon>
        <taxon>Viridiplantae</taxon>
        <taxon>Streptophyta</taxon>
        <taxon>Embryophyta</taxon>
        <taxon>Tracheophyta</taxon>
        <taxon>Polypodiopsida</taxon>
        <taxon>Polypodiidae</taxon>
        <taxon>Polypodiales</taxon>
        <taxon>Pteridineae</taxon>
        <taxon>Pteridaceae</taxon>
        <taxon>Vittarioideae</taxon>
        <taxon>Adiantum</taxon>
    </lineage>
</organism>
<evidence type="ECO:0000313" key="2">
    <source>
        <dbReference type="Proteomes" id="UP000886520"/>
    </source>
</evidence>
<gene>
    <name evidence="1" type="ORF">GOP47_0022486</name>
</gene>
<protein>
    <submittedName>
        <fullName evidence="1">Uncharacterized protein</fullName>
    </submittedName>
</protein>
<dbReference type="AlphaFoldDB" id="A0A9D4U6J9"/>
<comment type="caution">
    <text evidence="1">The sequence shown here is derived from an EMBL/GenBank/DDBJ whole genome shotgun (WGS) entry which is preliminary data.</text>
</comment>
<dbReference type="EMBL" id="JABFUD020000022">
    <property type="protein sequence ID" value="KAI5061947.1"/>
    <property type="molecule type" value="Genomic_DNA"/>
</dbReference>
<name>A0A9D4U6J9_ADICA</name>
<accession>A0A9D4U6J9</accession>
<keyword evidence="2" id="KW-1185">Reference proteome</keyword>
<proteinExistence type="predicted"/>
<sequence length="67" mass="7499">MPDYVSPSFSAGYLHQLSCQRNLQKEEVEDVLEASSPSSSIVELQVNEGSMLQMARMLEFVYKGQVS</sequence>
<evidence type="ECO:0000313" key="1">
    <source>
        <dbReference type="EMBL" id="KAI5061947.1"/>
    </source>
</evidence>
<dbReference type="Proteomes" id="UP000886520">
    <property type="component" value="Chromosome 22"/>
</dbReference>